<sequence>MFLRQYGGPMGRQTVRITPGSRSAYLPYKRSSVISSSSANMFSRRGSDDSSISDFNKPSASRQYGRGMPEYKVQANKAGQMKLVRVKQRDNMTRDAVAKWVFKNQQAQEQSMMDASGQALRSSSKSKHGMRSSKQDSMSKVMRMKALKAQGNIRTKSMMERSKRRDNRQRVSEYEDSGSSSS</sequence>
<name>A0AAV4APQ7_9GAST</name>
<protein>
    <submittedName>
        <fullName evidence="2">Uncharacterized protein</fullName>
    </submittedName>
</protein>
<keyword evidence="3" id="KW-1185">Reference proteome</keyword>
<proteinExistence type="predicted"/>
<organism evidence="2 3">
    <name type="scientific">Plakobranchus ocellatus</name>
    <dbReference type="NCBI Taxonomy" id="259542"/>
    <lineage>
        <taxon>Eukaryota</taxon>
        <taxon>Metazoa</taxon>
        <taxon>Spiralia</taxon>
        <taxon>Lophotrochozoa</taxon>
        <taxon>Mollusca</taxon>
        <taxon>Gastropoda</taxon>
        <taxon>Heterobranchia</taxon>
        <taxon>Euthyneura</taxon>
        <taxon>Panpulmonata</taxon>
        <taxon>Sacoglossa</taxon>
        <taxon>Placobranchoidea</taxon>
        <taxon>Plakobranchidae</taxon>
        <taxon>Plakobranchus</taxon>
    </lineage>
</organism>
<comment type="caution">
    <text evidence="2">The sequence shown here is derived from an EMBL/GenBank/DDBJ whole genome shotgun (WGS) entry which is preliminary data.</text>
</comment>
<dbReference type="AlphaFoldDB" id="A0AAV4APQ7"/>
<feature type="compositionally biased region" description="Basic and acidic residues" evidence="1">
    <location>
        <begin position="157"/>
        <end position="173"/>
    </location>
</feature>
<dbReference type="EMBL" id="BLXT01004148">
    <property type="protein sequence ID" value="GFO10146.1"/>
    <property type="molecule type" value="Genomic_DNA"/>
</dbReference>
<evidence type="ECO:0000313" key="3">
    <source>
        <dbReference type="Proteomes" id="UP000735302"/>
    </source>
</evidence>
<reference evidence="2 3" key="1">
    <citation type="journal article" date="2021" name="Elife">
        <title>Chloroplast acquisition without the gene transfer in kleptoplastic sea slugs, Plakobranchus ocellatus.</title>
        <authorList>
            <person name="Maeda T."/>
            <person name="Takahashi S."/>
            <person name="Yoshida T."/>
            <person name="Shimamura S."/>
            <person name="Takaki Y."/>
            <person name="Nagai Y."/>
            <person name="Toyoda A."/>
            <person name="Suzuki Y."/>
            <person name="Arimoto A."/>
            <person name="Ishii H."/>
            <person name="Satoh N."/>
            <person name="Nishiyama T."/>
            <person name="Hasebe M."/>
            <person name="Maruyama T."/>
            <person name="Minagawa J."/>
            <person name="Obokata J."/>
            <person name="Shigenobu S."/>
        </authorList>
    </citation>
    <scope>NUCLEOTIDE SEQUENCE [LARGE SCALE GENOMIC DNA]</scope>
</reference>
<feature type="region of interest" description="Disordered" evidence="1">
    <location>
        <begin position="36"/>
        <end position="65"/>
    </location>
</feature>
<evidence type="ECO:0000256" key="1">
    <source>
        <dbReference type="SAM" id="MobiDB-lite"/>
    </source>
</evidence>
<evidence type="ECO:0000313" key="2">
    <source>
        <dbReference type="EMBL" id="GFO10146.1"/>
    </source>
</evidence>
<dbReference type="Proteomes" id="UP000735302">
    <property type="component" value="Unassembled WGS sequence"/>
</dbReference>
<accession>A0AAV4APQ7</accession>
<gene>
    <name evidence="2" type="ORF">PoB_003665100</name>
</gene>
<feature type="region of interest" description="Disordered" evidence="1">
    <location>
        <begin position="108"/>
        <end position="182"/>
    </location>
</feature>